<dbReference type="EMBL" id="JBHMEX010000063">
    <property type="protein sequence ID" value="MFB9066182.1"/>
    <property type="molecule type" value="Genomic_DNA"/>
</dbReference>
<organism evidence="2 3">
    <name type="scientific">Flavobacterium branchiarum</name>
    <dbReference type="NCBI Taxonomy" id="1114870"/>
    <lineage>
        <taxon>Bacteria</taxon>
        <taxon>Pseudomonadati</taxon>
        <taxon>Bacteroidota</taxon>
        <taxon>Flavobacteriia</taxon>
        <taxon>Flavobacteriales</taxon>
        <taxon>Flavobacteriaceae</taxon>
        <taxon>Flavobacterium</taxon>
    </lineage>
</organism>
<keyword evidence="3" id="KW-1185">Reference proteome</keyword>
<comment type="caution">
    <text evidence="2">The sequence shown here is derived from an EMBL/GenBank/DDBJ whole genome shotgun (WGS) entry which is preliminary data.</text>
</comment>
<evidence type="ECO:0008006" key="4">
    <source>
        <dbReference type="Google" id="ProtNLM"/>
    </source>
</evidence>
<accession>A0ABV5FRL1</accession>
<sequence length="115" mass="12947">MERTVIILIFLMFGGSINSCADTNHRKVENEDIQKIKKQKAILTKIDELGLDPSNVFFSDTINSRNAIMIESLSDLRSALELEIYIQSNMALDDNVSGGTDTDKFSMSKPKFNKK</sequence>
<dbReference type="Proteomes" id="UP001589589">
    <property type="component" value="Unassembled WGS sequence"/>
</dbReference>
<dbReference type="RefSeq" id="WP_290264187.1">
    <property type="nucleotide sequence ID" value="NZ_JAUFQQ010000003.1"/>
</dbReference>
<evidence type="ECO:0000313" key="2">
    <source>
        <dbReference type="EMBL" id="MFB9066182.1"/>
    </source>
</evidence>
<evidence type="ECO:0000313" key="3">
    <source>
        <dbReference type="Proteomes" id="UP001589589"/>
    </source>
</evidence>
<feature type="region of interest" description="Disordered" evidence="1">
    <location>
        <begin position="93"/>
        <end position="115"/>
    </location>
</feature>
<name>A0ABV5FRL1_9FLAO</name>
<proteinExistence type="predicted"/>
<reference evidence="2 3" key="1">
    <citation type="submission" date="2024-09" db="EMBL/GenBank/DDBJ databases">
        <authorList>
            <person name="Sun Q."/>
            <person name="Mori K."/>
        </authorList>
    </citation>
    <scope>NUCLEOTIDE SEQUENCE [LARGE SCALE GENOMIC DNA]</scope>
    <source>
        <strain evidence="2 3">CECT 7908</strain>
    </source>
</reference>
<protein>
    <recommendedName>
        <fullName evidence="4">DUF4296 domain-containing protein</fullName>
    </recommendedName>
</protein>
<gene>
    <name evidence="2" type="ORF">ACFFUQ_19375</name>
</gene>
<evidence type="ECO:0000256" key="1">
    <source>
        <dbReference type="SAM" id="MobiDB-lite"/>
    </source>
</evidence>